<dbReference type="GeneID" id="63848799"/>
<keyword evidence="3" id="KW-1185">Reference proteome</keyword>
<dbReference type="AlphaFoldDB" id="A0A9P4LEC5"/>
<dbReference type="RefSeq" id="XP_040793532.1">
    <property type="nucleotide sequence ID" value="XM_040931547.1"/>
</dbReference>
<proteinExistence type="predicted"/>
<accession>A0A9P4LEC5</accession>
<dbReference type="Proteomes" id="UP000800039">
    <property type="component" value="Unassembled WGS sequence"/>
</dbReference>
<feature type="compositionally biased region" description="Acidic residues" evidence="1">
    <location>
        <begin position="453"/>
        <end position="472"/>
    </location>
</feature>
<feature type="compositionally biased region" description="Low complexity" evidence="1">
    <location>
        <begin position="752"/>
        <end position="768"/>
    </location>
</feature>
<feature type="compositionally biased region" description="Polar residues" evidence="1">
    <location>
        <begin position="490"/>
        <end position="501"/>
    </location>
</feature>
<sequence>MKRKLPFTMNKNAASETFIHTEQRFTSWQVTSSDKESEASTPLETAGKSFFGNLLGEARTGGRDFVSPGEKKKDQQKKDEYERAHWRPGQIRTPTREWQDMRQLPSVQMLEHLGNALNDGTAYQKSSTYRPESPLLQDQFYPDNGLQYENSSQVSFCQHQDLCIEWNSLDPDNKNGTWKPRMKSYFKSPLDHEDHKSCPAPDYQTRGKILAERIIQKFLDMENGKLTARDRRDGKEPRRPPPNNRVEREIQCMISQMSRGKHEKIVEQREATRVLMNAQDRKKELDTMVLQQAQQEVHRGQRAKGITVDDSEDDEAPLTKPKKLRVNTKSTSLAKRSTKDEKKSPMTKRTKTPLKPRKAKTTGAESDEDGHVVPKKVTSVRPIHRRLVSEQSSDEEEQPKATPKTKTTVKQPQAPKASRKPKPREMTTEERTLLAGIHQVEEEETEHYAAVEVNEEPQSESPEADNKDEDDELRSVLAAIERPNMVTGVTHPQQASVTETATIKRATNEKDIEEVEESWSFFKAARAEVQGQEQADDEEDQAFTQPSETSATPEADEVAHQAPLKKPEQTKSKKRKAAVIEEDMSEKQSQKKSKKSAAIITDSDDDADYTLPAAATKLPEEMVCEGWEAEGAALVEEVVHQQEKEEEQEQEQKETAEENEVTETIETQETIDITDTMEKIATTQIIGVDHTTQLDETEPSAEDTSTLPSPSKKRKRSSTPEQIPEVSSSKELDTNAQPAKKLKSSPAEEEITVIQEEVTRPSTPQPSSSVPPSPSSTPSPLKSTKRKNVFSDSMAEEEDSSVTSSTPSRLVEKVKRVAFSPEVTSPCGRERKMSIPYMVDVEGDAGVVNGEVDNTALSEDDEDGLDELFLE</sequence>
<feature type="compositionally biased region" description="Basic and acidic residues" evidence="1">
    <location>
        <begin position="423"/>
        <end position="432"/>
    </location>
</feature>
<gene>
    <name evidence="2" type="ORF">K460DRAFT_350954</name>
</gene>
<evidence type="ECO:0000313" key="3">
    <source>
        <dbReference type="Proteomes" id="UP000800039"/>
    </source>
</evidence>
<organism evidence="2 3">
    <name type="scientific">Cucurbitaria berberidis CBS 394.84</name>
    <dbReference type="NCBI Taxonomy" id="1168544"/>
    <lineage>
        <taxon>Eukaryota</taxon>
        <taxon>Fungi</taxon>
        <taxon>Dikarya</taxon>
        <taxon>Ascomycota</taxon>
        <taxon>Pezizomycotina</taxon>
        <taxon>Dothideomycetes</taxon>
        <taxon>Pleosporomycetidae</taxon>
        <taxon>Pleosporales</taxon>
        <taxon>Pleosporineae</taxon>
        <taxon>Cucurbitariaceae</taxon>
        <taxon>Cucurbitaria</taxon>
    </lineage>
</organism>
<evidence type="ECO:0000313" key="2">
    <source>
        <dbReference type="EMBL" id="KAF1850969.1"/>
    </source>
</evidence>
<reference evidence="2" key="1">
    <citation type="submission" date="2020-01" db="EMBL/GenBank/DDBJ databases">
        <authorList>
            <consortium name="DOE Joint Genome Institute"/>
            <person name="Haridas S."/>
            <person name="Albert R."/>
            <person name="Binder M."/>
            <person name="Bloem J."/>
            <person name="Labutti K."/>
            <person name="Salamov A."/>
            <person name="Andreopoulos B."/>
            <person name="Baker S.E."/>
            <person name="Barry K."/>
            <person name="Bills G."/>
            <person name="Bluhm B.H."/>
            <person name="Cannon C."/>
            <person name="Castanera R."/>
            <person name="Culley D.E."/>
            <person name="Daum C."/>
            <person name="Ezra D."/>
            <person name="Gonzalez J.B."/>
            <person name="Henrissat B."/>
            <person name="Kuo A."/>
            <person name="Liang C."/>
            <person name="Lipzen A."/>
            <person name="Lutzoni F."/>
            <person name="Magnuson J."/>
            <person name="Mondo S."/>
            <person name="Nolan M."/>
            <person name="Ohm R."/>
            <person name="Pangilinan J."/>
            <person name="Park H.-J."/>
            <person name="Ramirez L."/>
            <person name="Alfaro M."/>
            <person name="Sun H."/>
            <person name="Tritt A."/>
            <person name="Yoshinaga Y."/>
            <person name="Zwiers L.-H."/>
            <person name="Turgeon B.G."/>
            <person name="Goodwin S.B."/>
            <person name="Spatafora J.W."/>
            <person name="Crous P.W."/>
            <person name="Grigoriev I.V."/>
        </authorList>
    </citation>
    <scope>NUCLEOTIDE SEQUENCE</scope>
    <source>
        <strain evidence="2">CBS 394.84</strain>
    </source>
</reference>
<feature type="region of interest" description="Disordered" evidence="1">
    <location>
        <begin position="293"/>
        <end position="613"/>
    </location>
</feature>
<dbReference type="EMBL" id="ML976614">
    <property type="protein sequence ID" value="KAF1850969.1"/>
    <property type="molecule type" value="Genomic_DNA"/>
</dbReference>
<name>A0A9P4LEC5_9PLEO</name>
<dbReference type="OrthoDB" id="3800871at2759"/>
<protein>
    <submittedName>
        <fullName evidence="2">Uncharacterized protein</fullName>
    </submittedName>
</protein>
<feature type="region of interest" description="Disordered" evidence="1">
    <location>
        <begin position="637"/>
        <end position="808"/>
    </location>
</feature>
<evidence type="ECO:0000256" key="1">
    <source>
        <dbReference type="SAM" id="MobiDB-lite"/>
    </source>
</evidence>
<feature type="compositionally biased region" description="Basic residues" evidence="1">
    <location>
        <begin position="345"/>
        <end position="360"/>
    </location>
</feature>
<feature type="region of interest" description="Disordered" evidence="1">
    <location>
        <begin position="59"/>
        <end position="86"/>
    </location>
</feature>
<feature type="compositionally biased region" description="Low complexity" evidence="1">
    <location>
        <begin position="400"/>
        <end position="416"/>
    </location>
</feature>
<feature type="compositionally biased region" description="Polar residues" evidence="1">
    <location>
        <begin position="543"/>
        <end position="552"/>
    </location>
</feature>
<feature type="region of interest" description="Disordered" evidence="1">
    <location>
        <begin position="222"/>
        <end position="246"/>
    </location>
</feature>
<feature type="compositionally biased region" description="Basic and acidic residues" evidence="1">
    <location>
        <begin position="69"/>
        <end position="85"/>
    </location>
</feature>
<comment type="caution">
    <text evidence="2">The sequence shown here is derived from an EMBL/GenBank/DDBJ whole genome shotgun (WGS) entry which is preliminary data.</text>
</comment>